<dbReference type="EC" id="3.1.21.4" evidence="6"/>
<keyword evidence="3 7" id="KW-0255">Endonuclease</keyword>
<dbReference type="EMBL" id="LBTX01000022">
    <property type="protein sequence ID" value="KKQ48877.1"/>
    <property type="molecule type" value="Genomic_DNA"/>
</dbReference>
<dbReference type="InterPro" id="IPR019045">
    <property type="entry name" value="Restrct_endonuc_II_HinfI"/>
</dbReference>
<dbReference type="GO" id="GO:0009307">
    <property type="term" value="P:DNA restriction-modification system"/>
    <property type="evidence" value="ECO:0007669"/>
    <property type="project" value="InterPro"/>
</dbReference>
<dbReference type="GO" id="GO:0009036">
    <property type="term" value="F:type II site-specific deoxyribonuclease activity"/>
    <property type="evidence" value="ECO:0007669"/>
    <property type="project" value="InterPro"/>
</dbReference>
<protein>
    <recommendedName>
        <fullName evidence="6">type II site-specific deoxyribonuclease</fullName>
        <ecNumber evidence="6">3.1.21.4</ecNumber>
    </recommendedName>
</protein>
<comment type="caution">
    <text evidence="7">The sequence shown here is derived from an EMBL/GenBank/DDBJ whole genome shotgun (WGS) entry which is preliminary data.</text>
</comment>
<keyword evidence="2" id="KW-0680">Restriction system</keyword>
<sequence length="261" mass="29629">MDSKVREEIKSNLKNSIRRYTTNFSYDSFQPLDLIIPKERKIRSLVGGLETSMGTTVWEPIAKTLAKLNGFEVIPEKILEPTPFPPELRVGLSNDISARENRGTWISSNVCVNNFRSICAGIDRSGLTYIDPPPGTGVDVWLKKNGKEYAFDIKTVQPNVGGIKSFNKQILEWYAYRICKEPSVQIECKIVYPYNPYKSDFWSHAKTTGGILEPKVDALVENEFWNFLSGDENTYQEITNMLKELSAEGFGKELSNIIEKL</sequence>
<evidence type="ECO:0000256" key="5">
    <source>
        <dbReference type="ARBA" id="ARBA00093760"/>
    </source>
</evidence>
<keyword evidence="1" id="KW-0540">Nuclease</keyword>
<proteinExistence type="predicted"/>
<evidence type="ECO:0000256" key="1">
    <source>
        <dbReference type="ARBA" id="ARBA00022722"/>
    </source>
</evidence>
<evidence type="ECO:0000313" key="7">
    <source>
        <dbReference type="EMBL" id="KKQ48877.1"/>
    </source>
</evidence>
<keyword evidence="4" id="KW-0378">Hydrolase</keyword>
<reference evidence="7 8" key="1">
    <citation type="journal article" date="2015" name="Nature">
        <title>rRNA introns, odd ribosomes, and small enigmatic genomes across a large radiation of phyla.</title>
        <authorList>
            <person name="Brown C.T."/>
            <person name="Hug L.A."/>
            <person name="Thomas B.C."/>
            <person name="Sharon I."/>
            <person name="Castelle C.J."/>
            <person name="Singh A."/>
            <person name="Wilkins M.J."/>
            <person name="Williams K.H."/>
            <person name="Banfield J.F."/>
        </authorList>
    </citation>
    <scope>NUCLEOTIDE SEQUENCE [LARGE SCALE GENOMIC DNA]</scope>
</reference>
<organism evidence="7 8">
    <name type="scientific">Candidatus Shapirobacteria bacterium GW2011_GWE1_38_10</name>
    <dbReference type="NCBI Taxonomy" id="1618488"/>
    <lineage>
        <taxon>Bacteria</taxon>
        <taxon>Candidatus Shapironibacteriota</taxon>
    </lineage>
</organism>
<dbReference type="GO" id="GO:0003677">
    <property type="term" value="F:DNA binding"/>
    <property type="evidence" value="ECO:0007669"/>
    <property type="project" value="InterPro"/>
</dbReference>
<accession>A0A0G0I2S7</accession>
<dbReference type="Proteomes" id="UP000034231">
    <property type="component" value="Unassembled WGS sequence"/>
</dbReference>
<evidence type="ECO:0000256" key="4">
    <source>
        <dbReference type="ARBA" id="ARBA00022801"/>
    </source>
</evidence>
<evidence type="ECO:0000313" key="8">
    <source>
        <dbReference type="Proteomes" id="UP000034231"/>
    </source>
</evidence>
<comment type="catalytic activity">
    <reaction evidence="5">
        <text>Endonucleolytic cleavage of DNA to give specific double-stranded fragments with terminal 5'-phosphates.</text>
        <dbReference type="EC" id="3.1.21.4"/>
    </reaction>
</comment>
<name>A0A0G0I2S7_9BACT</name>
<gene>
    <name evidence="7" type="ORF">US68_C0022G0007</name>
</gene>
<evidence type="ECO:0000256" key="2">
    <source>
        <dbReference type="ARBA" id="ARBA00022747"/>
    </source>
</evidence>
<evidence type="ECO:0000256" key="6">
    <source>
        <dbReference type="ARBA" id="ARBA00093790"/>
    </source>
</evidence>
<evidence type="ECO:0000256" key="3">
    <source>
        <dbReference type="ARBA" id="ARBA00022759"/>
    </source>
</evidence>
<dbReference type="Pfam" id="PF09520">
    <property type="entry name" value="RE_TdeIII"/>
    <property type="match status" value="1"/>
</dbReference>
<dbReference type="AlphaFoldDB" id="A0A0G0I2S7"/>